<name>A0A8S5QSC8_9CAUD</name>
<accession>A0A8S5QSC8</accession>
<proteinExistence type="predicted"/>
<reference evidence="1" key="1">
    <citation type="journal article" date="2021" name="Proc. Natl. Acad. Sci. U.S.A.">
        <title>A Catalog of Tens of Thousands of Viruses from Human Metagenomes Reveals Hidden Associations with Chronic Diseases.</title>
        <authorList>
            <person name="Tisza M.J."/>
            <person name="Buck C.B."/>
        </authorList>
    </citation>
    <scope>NUCLEOTIDE SEQUENCE</scope>
    <source>
        <strain evidence="1">Ct4be24</strain>
    </source>
</reference>
<sequence length="82" mass="9565">MLKTFDELSEEESLCKYCSVTDYGEHKACVTPNGYYWCEGAYCEDAYREYLDDNETSENVVKYASKVILTNKEDIDEYTTKI</sequence>
<evidence type="ECO:0000313" key="1">
    <source>
        <dbReference type="EMBL" id="DAE21637.1"/>
    </source>
</evidence>
<protein>
    <submittedName>
        <fullName evidence="1">Uncharacterized protein</fullName>
    </submittedName>
</protein>
<organism evidence="1">
    <name type="scientific">Siphoviridae sp. ct4be24</name>
    <dbReference type="NCBI Taxonomy" id="2826289"/>
    <lineage>
        <taxon>Viruses</taxon>
        <taxon>Duplodnaviria</taxon>
        <taxon>Heunggongvirae</taxon>
        <taxon>Uroviricota</taxon>
        <taxon>Caudoviricetes</taxon>
    </lineage>
</organism>
<dbReference type="EMBL" id="BK015714">
    <property type="protein sequence ID" value="DAE21637.1"/>
    <property type="molecule type" value="Genomic_DNA"/>
</dbReference>